<dbReference type="HOGENOM" id="CLU_591988_0_0_1"/>
<keyword evidence="2" id="KW-1133">Transmembrane helix</keyword>
<evidence type="ECO:0000256" key="1">
    <source>
        <dbReference type="SAM" id="MobiDB-lite"/>
    </source>
</evidence>
<name>G4TN32_SERID</name>
<dbReference type="Proteomes" id="UP000007148">
    <property type="component" value="Unassembled WGS sequence"/>
</dbReference>
<sequence>MTISGNNIHLRKRATQLELYQLTVPLNVTAFTRGHINQTTFELKLKDTMSRSYARTFAVGGGDPQFVNGVNGLFYASDSYSYGGGTRQYIYGSALWGSGDGDLRRNATALPPVANGYGYAWVPSLALNMTERRYPFGFWPLYWGTKYRPTSRWQDDSARPGGPQRVALVRSNEKSPITWWMSGDEESLKAVMPVLALPTWKGGCGVYNDTTFYTFDLDRGDLLRILPSLDLVRTNITLAPTSALQYYRTSSFALGLLAHYNPWSEPNNTATAQYWQTTPVDYPAVLARMNQTTPALSNTAGSEYLRLVEEQNQLFTCLNVTIAGSLPIYDLPSNVTTTSNDPARPNIEPRLGLIVGLSSGGLLLLLAMYAFYDWWRKKKTIARPQRRVPLAQHTGGSRVVFTREEAAQMMRARSRDESLPVYTPLLTDTNPMGNPPAYTRHEQSANG</sequence>
<feature type="region of interest" description="Disordered" evidence="1">
    <location>
        <begin position="426"/>
        <end position="447"/>
    </location>
</feature>
<evidence type="ECO:0000313" key="3">
    <source>
        <dbReference type="EMBL" id="CCA72725.1"/>
    </source>
</evidence>
<evidence type="ECO:0000313" key="4">
    <source>
        <dbReference type="Proteomes" id="UP000007148"/>
    </source>
</evidence>
<organism evidence="3 4">
    <name type="scientific">Serendipita indica (strain DSM 11827)</name>
    <name type="common">Root endophyte fungus</name>
    <name type="synonym">Piriformospora indica</name>
    <dbReference type="NCBI Taxonomy" id="1109443"/>
    <lineage>
        <taxon>Eukaryota</taxon>
        <taxon>Fungi</taxon>
        <taxon>Dikarya</taxon>
        <taxon>Basidiomycota</taxon>
        <taxon>Agaricomycotina</taxon>
        <taxon>Agaricomycetes</taxon>
        <taxon>Sebacinales</taxon>
        <taxon>Serendipitaceae</taxon>
        <taxon>Serendipita</taxon>
    </lineage>
</organism>
<keyword evidence="4" id="KW-1185">Reference proteome</keyword>
<protein>
    <submittedName>
        <fullName evidence="3">Uncharacterized protein</fullName>
    </submittedName>
</protein>
<keyword evidence="2" id="KW-0812">Transmembrane</keyword>
<evidence type="ECO:0000256" key="2">
    <source>
        <dbReference type="SAM" id="Phobius"/>
    </source>
</evidence>
<dbReference type="AlphaFoldDB" id="G4TN32"/>
<keyword evidence="2" id="KW-0472">Membrane</keyword>
<dbReference type="InParanoid" id="G4TN32"/>
<dbReference type="OrthoDB" id="3365917at2759"/>
<dbReference type="EMBL" id="CAFZ01000180">
    <property type="protein sequence ID" value="CCA72725.1"/>
    <property type="molecule type" value="Genomic_DNA"/>
</dbReference>
<comment type="caution">
    <text evidence="3">The sequence shown here is derived from an EMBL/GenBank/DDBJ whole genome shotgun (WGS) entry which is preliminary data.</text>
</comment>
<reference evidence="3 4" key="1">
    <citation type="journal article" date="2011" name="PLoS Pathog.">
        <title>Endophytic Life Strategies Decoded by Genome and Transcriptome Analyses of the Mutualistic Root Symbiont Piriformospora indica.</title>
        <authorList>
            <person name="Zuccaro A."/>
            <person name="Lahrmann U."/>
            <person name="Guldener U."/>
            <person name="Langen G."/>
            <person name="Pfiffi S."/>
            <person name="Biedenkopf D."/>
            <person name="Wong P."/>
            <person name="Samans B."/>
            <person name="Grimm C."/>
            <person name="Basiewicz M."/>
            <person name="Murat C."/>
            <person name="Martin F."/>
            <person name="Kogel K.H."/>
        </authorList>
    </citation>
    <scope>NUCLEOTIDE SEQUENCE [LARGE SCALE GENOMIC DNA]</scope>
    <source>
        <strain evidence="3 4">DSM 11827</strain>
    </source>
</reference>
<proteinExistence type="predicted"/>
<dbReference type="STRING" id="1109443.G4TN32"/>
<accession>G4TN32</accession>
<gene>
    <name evidence="3" type="ORF">PIIN_06662</name>
</gene>
<feature type="transmembrane region" description="Helical" evidence="2">
    <location>
        <begin position="351"/>
        <end position="372"/>
    </location>
</feature>